<dbReference type="Pfam" id="PF11997">
    <property type="entry name" value="DUF3492"/>
    <property type="match status" value="1"/>
</dbReference>
<dbReference type="InterPro" id="IPR001296">
    <property type="entry name" value="Glyco_trans_1"/>
</dbReference>
<dbReference type="InterPro" id="IPR047691">
    <property type="entry name" value="PelF-like"/>
</dbReference>
<evidence type="ECO:0000313" key="3">
    <source>
        <dbReference type="EMBL" id="CUT02574.1"/>
    </source>
</evidence>
<feature type="domain" description="DUF3492" evidence="2">
    <location>
        <begin position="6"/>
        <end position="288"/>
    </location>
</feature>
<name>A0A0P1NTY9_9BACT</name>
<reference evidence="4" key="1">
    <citation type="submission" date="2015-11" db="EMBL/GenBank/DDBJ databases">
        <authorList>
            <person name="Varghese N."/>
        </authorList>
    </citation>
    <scope>NUCLEOTIDE SEQUENCE [LARGE SCALE GENOMIC DNA]</scope>
    <source>
        <strain evidence="4">JGI-23</strain>
    </source>
</reference>
<dbReference type="PANTHER" id="PTHR12526:SF608">
    <property type="entry name" value="PELF"/>
    <property type="match status" value="1"/>
</dbReference>
<dbReference type="OrthoDB" id="1522162at2"/>
<dbReference type="Pfam" id="PF00534">
    <property type="entry name" value="Glycos_transf_1"/>
    <property type="match status" value="1"/>
</dbReference>
<dbReference type="EMBL" id="CZVW01000013">
    <property type="protein sequence ID" value="CUT02574.1"/>
    <property type="molecule type" value="Genomic_DNA"/>
</dbReference>
<dbReference type="Proteomes" id="UP000199197">
    <property type="component" value="Unassembled WGS sequence"/>
</dbReference>
<proteinExistence type="predicted"/>
<evidence type="ECO:0000259" key="1">
    <source>
        <dbReference type="Pfam" id="PF00534"/>
    </source>
</evidence>
<dbReference type="NCBIfam" id="NF038011">
    <property type="entry name" value="PelF"/>
    <property type="match status" value="1"/>
</dbReference>
<dbReference type="PANTHER" id="PTHR12526">
    <property type="entry name" value="GLYCOSYLTRANSFERASE"/>
    <property type="match status" value="1"/>
</dbReference>
<dbReference type="GO" id="GO:0016757">
    <property type="term" value="F:glycosyltransferase activity"/>
    <property type="evidence" value="ECO:0007669"/>
    <property type="project" value="InterPro"/>
</dbReference>
<feature type="domain" description="Glycosyl transferase family 1" evidence="1">
    <location>
        <begin position="309"/>
        <end position="472"/>
    </location>
</feature>
<dbReference type="Gene3D" id="3.40.50.2000">
    <property type="entry name" value="Glycogen Phosphorylase B"/>
    <property type="match status" value="2"/>
</dbReference>
<evidence type="ECO:0000259" key="2">
    <source>
        <dbReference type="Pfam" id="PF11997"/>
    </source>
</evidence>
<sequence length="515" mass="59028">MRKKSILFETEGTYPFVGGGVSTWADILVNNLKEFDFYIYAVTGMPYVEYKYKLPSNVKLVRQIPLWGSEEPFEDIFFEIPFSSIYIRKTKVNERVVLRKFIPIFLEFISSLMNPYSDPEECAGYVWLMHRYFSEYDYKQTFKSFSVWQEFKKFVILKYFEDNPFLSEDEIPSVYDLTLAMRWLYHYLMPLYVDVPQVDLSHATAAGFCGLPSVVAKMRDGTPLVVTDHGVFARERYIGIGGEKSLSFFAKKFLINLSILVSKMLYKLADKVLPVCRFNTIWEKIFGVDDEKIKVIYNGVDPEVFKPKPKPEKNRGIPTVVAAARVMPLKDIETMIKASAIVREQIPNVKFIVYGSLDADPLYTKKCQMLIKELKLENTFILAGHHPKPSEIYNEGDISILSSISEGFPYTVIESMACARPVVATDVGGVREALEGFGIIVKPRDPKALADGVIKLLTDNELRETLGRRAREEVLAKYRIEMAVGEYRNVYNELIDGKRFETLDKQGVAIEEIVK</sequence>
<gene>
    <name evidence="3" type="ORF">JGI23_01278</name>
</gene>
<keyword evidence="3" id="KW-0808">Transferase</keyword>
<dbReference type="InterPro" id="IPR022622">
    <property type="entry name" value="DUF3492"/>
</dbReference>
<accession>A0A0P1NTY9</accession>
<dbReference type="RefSeq" id="WP_092350075.1">
    <property type="nucleotide sequence ID" value="NZ_CZVW01000013.1"/>
</dbReference>
<keyword evidence="4" id="KW-1185">Reference proteome</keyword>
<protein>
    <submittedName>
        <fullName evidence="3">Glycosyltransferase involved in cell wall bisynthesis</fullName>
    </submittedName>
</protein>
<evidence type="ECO:0000313" key="4">
    <source>
        <dbReference type="Proteomes" id="UP000199197"/>
    </source>
</evidence>
<dbReference type="SUPFAM" id="SSF53756">
    <property type="entry name" value="UDP-Glycosyltransferase/glycogen phosphorylase"/>
    <property type="match status" value="1"/>
</dbReference>
<dbReference type="AlphaFoldDB" id="A0A0P1NTY9"/>
<organism evidence="3 4">
    <name type="scientific">Candidatus Chryseopegocella kryptomonas</name>
    <dbReference type="NCBI Taxonomy" id="1633643"/>
    <lineage>
        <taxon>Bacteria</taxon>
        <taxon>Pseudomonadati</taxon>
        <taxon>Candidatus Kryptoniota</taxon>
        <taxon>Candidatus Chryseopegocella</taxon>
    </lineage>
</organism>